<evidence type="ECO:0000256" key="1">
    <source>
        <dbReference type="SAM" id="MobiDB-lite"/>
    </source>
</evidence>
<keyword evidence="3" id="KW-1185">Reference proteome</keyword>
<proteinExistence type="predicted"/>
<accession>A0A183M421</accession>
<organism evidence="2 3">
    <name type="scientific">Schistosoma margrebowiei</name>
    <dbReference type="NCBI Taxonomy" id="48269"/>
    <lineage>
        <taxon>Eukaryota</taxon>
        <taxon>Metazoa</taxon>
        <taxon>Spiralia</taxon>
        <taxon>Lophotrochozoa</taxon>
        <taxon>Platyhelminthes</taxon>
        <taxon>Trematoda</taxon>
        <taxon>Digenea</taxon>
        <taxon>Strigeidida</taxon>
        <taxon>Schistosomatoidea</taxon>
        <taxon>Schistosomatidae</taxon>
        <taxon>Schistosoma</taxon>
    </lineage>
</organism>
<dbReference type="AlphaFoldDB" id="A0A183M421"/>
<gene>
    <name evidence="2" type="ORF">SMRZ_LOCUS10796</name>
</gene>
<reference evidence="2 3" key="1">
    <citation type="submission" date="2018-11" db="EMBL/GenBank/DDBJ databases">
        <authorList>
            <consortium name="Pathogen Informatics"/>
        </authorList>
    </citation>
    <scope>NUCLEOTIDE SEQUENCE [LARGE SCALE GENOMIC DNA]</scope>
    <source>
        <strain evidence="2 3">Zambia</strain>
    </source>
</reference>
<dbReference type="Proteomes" id="UP000277204">
    <property type="component" value="Unassembled WGS sequence"/>
</dbReference>
<name>A0A183M421_9TREM</name>
<feature type="compositionally biased region" description="Polar residues" evidence="1">
    <location>
        <begin position="14"/>
        <end position="34"/>
    </location>
</feature>
<evidence type="ECO:0000313" key="3">
    <source>
        <dbReference type="Proteomes" id="UP000277204"/>
    </source>
</evidence>
<evidence type="ECO:0000313" key="2">
    <source>
        <dbReference type="EMBL" id="VDO91852.1"/>
    </source>
</evidence>
<protein>
    <submittedName>
        <fullName evidence="2">Uncharacterized protein</fullName>
    </submittedName>
</protein>
<feature type="compositionally biased region" description="Basic and acidic residues" evidence="1">
    <location>
        <begin position="1"/>
        <end position="13"/>
    </location>
</feature>
<dbReference type="EMBL" id="UZAI01005753">
    <property type="protein sequence ID" value="VDO91852.1"/>
    <property type="molecule type" value="Genomic_DNA"/>
</dbReference>
<feature type="region of interest" description="Disordered" evidence="1">
    <location>
        <begin position="1"/>
        <end position="42"/>
    </location>
</feature>
<sequence length="315" mass="35988">MERPNNVGDREDQSNSNGNEEIQLRSTGNQQNPLDPSWTEKASYGRDAALLRSRRVKCSTHPGSRSNAVQSSTKCTSLQDLLKEEETTMEDNWKGIKEALTSTCQEVLGLKKHHHKEWISIETLDKIKERKNKKTAINNSRTRAEKVQAQAEYTEANKKAKRSIRSDKKKYVDELATTAEKAAREGNMKQLHDTTKKLAGKYSKPERPVKDKECGPITEIQQQRNRWVEYIEEPLNRPAPMNPQNLEAAHTDLPIDVNPPTKEEIRMVTRQIKNGKAAEPDNIPAEALKSDIEVTTNMLHLLFKKIWKEDQVPMD</sequence>